<evidence type="ECO:0000313" key="3">
    <source>
        <dbReference type="Proteomes" id="UP001301012"/>
    </source>
</evidence>
<protein>
    <submittedName>
        <fullName evidence="2">Uncharacterized protein</fullName>
    </submittedName>
</protein>
<dbReference type="Gene3D" id="3.90.20.10">
    <property type="match status" value="1"/>
</dbReference>
<reference evidence="2 3" key="1">
    <citation type="submission" date="2023-05" db="EMBL/GenBank/DDBJ databases">
        <title>Rombocin, a short stable natural nisin variant, displays selective antimicrobial activity against Listeria monocytogenes and employs dual mode of action to kill target bacterial strains.</title>
        <authorList>
            <person name="Wambui J."/>
            <person name="Stephan R."/>
            <person name="Kuipers O.P."/>
        </authorList>
    </citation>
    <scope>NUCLEOTIDE SEQUENCE [LARGE SCALE GENOMIC DNA]</scope>
    <source>
        <strain evidence="2 3">RC002</strain>
    </source>
</reference>
<dbReference type="Proteomes" id="UP001301012">
    <property type="component" value="Unassembled WGS sequence"/>
</dbReference>
<keyword evidence="1" id="KW-0175">Coiled coil</keyword>
<dbReference type="RefSeq" id="WP_284131901.1">
    <property type="nucleotide sequence ID" value="NZ_JASKYM010000002.1"/>
</dbReference>
<evidence type="ECO:0000313" key="2">
    <source>
        <dbReference type="EMBL" id="MDK2562931.1"/>
    </source>
</evidence>
<sequence length="97" mass="11339">MEKQIIDMLMKMQLSIDEVNNKVDGIQEQVSNINEEVTGLKQEVNSIKKEMNERFDVVDIRLHCIEGKIMQVNRKLDGTTDQVVRNIEQLELLKNRI</sequence>
<gene>
    <name evidence="2" type="ORF">QOZ84_05190</name>
</gene>
<feature type="coiled-coil region" evidence="1">
    <location>
        <begin position="9"/>
        <end position="50"/>
    </location>
</feature>
<dbReference type="EMBL" id="JASKYM010000002">
    <property type="protein sequence ID" value="MDK2562931.1"/>
    <property type="molecule type" value="Genomic_DNA"/>
</dbReference>
<dbReference type="SUPFAM" id="SSF58064">
    <property type="entry name" value="Influenza hemagglutinin (stalk)"/>
    <property type="match status" value="1"/>
</dbReference>
<accession>A0ABT7E7Q2</accession>
<evidence type="ECO:0000256" key="1">
    <source>
        <dbReference type="SAM" id="Coils"/>
    </source>
</evidence>
<keyword evidence="3" id="KW-1185">Reference proteome</keyword>
<comment type="caution">
    <text evidence="2">The sequence shown here is derived from an EMBL/GenBank/DDBJ whole genome shotgun (WGS) entry which is preliminary data.</text>
</comment>
<organism evidence="2 3">
    <name type="scientific">Romboutsia sedimentorum</name>
    <dbReference type="NCBI Taxonomy" id="1368474"/>
    <lineage>
        <taxon>Bacteria</taxon>
        <taxon>Bacillati</taxon>
        <taxon>Bacillota</taxon>
        <taxon>Clostridia</taxon>
        <taxon>Peptostreptococcales</taxon>
        <taxon>Peptostreptococcaceae</taxon>
        <taxon>Romboutsia</taxon>
    </lineage>
</organism>
<proteinExistence type="predicted"/>
<name>A0ABT7E7Q2_9FIRM</name>